<keyword evidence="4" id="KW-0677">Repeat</keyword>
<dbReference type="PANTHER" id="PTHR30109">
    <property type="entry name" value="HYDROXYLAMINE REDUCTASE"/>
    <property type="match status" value="1"/>
</dbReference>
<feature type="binding site" evidence="8">
    <location>
        <position position="419"/>
    </location>
    <ligand>
        <name>[4Fe-4S] cluster</name>
        <dbReference type="ChEBI" id="CHEBI:49883"/>
        <label>4</label>
    </ligand>
</feature>
<feature type="binding site" evidence="8">
    <location>
        <position position="73"/>
    </location>
    <ligand>
        <name>[4Fe-4S] cluster</name>
        <dbReference type="ChEBI" id="CHEBI:49883"/>
        <label>1</label>
        <note>ligand shared between dimeric partners</note>
    </ligand>
</feature>
<evidence type="ECO:0000256" key="3">
    <source>
        <dbReference type="ARBA" id="ARBA00022723"/>
    </source>
</evidence>
<dbReference type="InterPro" id="IPR011254">
    <property type="entry name" value="Prismane-like_sf"/>
</dbReference>
<comment type="function">
    <text evidence="8">Part of the ACDS complex that catalyzes the reversible cleavage of acetyl-CoA, allowing autotrophic growth from CO(2). The alpha-epsilon subcomponent functions as a carbon monoxide dehydrogenase.</text>
</comment>
<feature type="binding site" evidence="8">
    <location>
        <position position="579"/>
    </location>
    <ligand>
        <name>[Ni-4Fe-4S] cluster</name>
        <dbReference type="ChEBI" id="CHEBI:47739"/>
    </ligand>
</feature>
<dbReference type="Pfam" id="PF03063">
    <property type="entry name" value="Prismane"/>
    <property type="match status" value="2"/>
</dbReference>
<evidence type="ECO:0000313" key="11">
    <source>
        <dbReference type="Proteomes" id="UP000264208"/>
    </source>
</evidence>
<dbReference type="InterPro" id="IPR016101">
    <property type="entry name" value="CO_DH_a-bundle"/>
</dbReference>
<feature type="binding site" evidence="8">
    <location>
        <position position="69"/>
    </location>
    <ligand>
        <name>[4Fe-4S] cluster</name>
        <dbReference type="ChEBI" id="CHEBI:49883"/>
        <label>1</label>
        <note>ligand shared between dimeric partners</note>
    </ligand>
</feature>
<evidence type="ECO:0000259" key="9">
    <source>
        <dbReference type="PROSITE" id="PS51379"/>
    </source>
</evidence>
<dbReference type="InterPro" id="IPR017900">
    <property type="entry name" value="4Fe4S_Fe_S_CS"/>
</dbReference>
<evidence type="ECO:0000313" key="10">
    <source>
        <dbReference type="EMBL" id="BAP61215.1"/>
    </source>
</evidence>
<dbReference type="PROSITE" id="PS51379">
    <property type="entry name" value="4FE4S_FER_2"/>
    <property type="match status" value="1"/>
</dbReference>
<keyword evidence="2 8" id="KW-0533">Nickel</keyword>
<comment type="similarity">
    <text evidence="8">Belongs to the Ni-containing carbon monoxide dehydrogenase family.</text>
</comment>
<evidence type="ECO:0000256" key="1">
    <source>
        <dbReference type="ARBA" id="ARBA00022485"/>
    </source>
</evidence>
<comment type="catalytic activity">
    <reaction evidence="8">
        <text>CO + 2 oxidized [2Fe-2S]-[ferredoxin] + H2O = 2 reduced [2Fe-2S]-[ferredoxin] + CO2 + 2 H(+)</text>
        <dbReference type="Rhea" id="RHEA:21040"/>
        <dbReference type="Rhea" id="RHEA-COMP:10000"/>
        <dbReference type="Rhea" id="RHEA-COMP:10001"/>
        <dbReference type="ChEBI" id="CHEBI:15377"/>
        <dbReference type="ChEBI" id="CHEBI:15378"/>
        <dbReference type="ChEBI" id="CHEBI:16526"/>
        <dbReference type="ChEBI" id="CHEBI:17245"/>
        <dbReference type="ChEBI" id="CHEBI:33737"/>
        <dbReference type="ChEBI" id="CHEBI:33738"/>
        <dbReference type="EC" id="1.2.7.4"/>
    </reaction>
</comment>
<sequence length="773" mass="85936">MFQLDEYKSRNFSIKGLKMDFKKINFDTGQANADSPPSDKKKVHIDYSKLRDWDFKLLSHFRPFYAPLCNLCCLCTYGKCDLSKNKKGACGINLEKQQARIVLLACCIGASTHAAHARHIVDHILEENPNLKIDYGNAIDIVAPLSTTITGITPKTVEDLDKILVYIEKEITNLLAATHTGQEGNHLDFESKALHAGMIDNLALEIAELAQINYYNLHKGEPNTPLVDIGLGVIDNQKPIILCIGHNIAPGVEIIDYIEDNGLSDDIEVCGLCCTAIDISRYSKESKIVGPISRQLMFIKSGVPDVVVLDEQCIRADILELCAEKNIPVIATSDKCSLGLPDMSSKDENIIIHELLSKKYDGALIKDMEKVGKVAVNLALLLKKDRKHEHKHKNNENDDLDIFELINKCTECEWCNRVCPAMLPIKEAFIQGKAGNLSLFSELHGRCVGCGKCMEECERNLPIIDIIRIASKDKISSERYKIRAGRGPIQDVEIRKVGAPIVLGDIPGVIALAGCSNYYNGENEIALIAEEFLKRGYIVVAAGCAAMDIGLYRDNDGKTLYEKYPGDFDKGGVLNVGPCVANAHAIGSAIKIANIFAKVPLENNFENVADYILNRVGACVIAWGAMSQKAAAIATGANRWGIPAVVGPHASKYRRLYLGESKLREITDKRTNEKVECEPAPLHLIYCAESMNECMSMVAKLCMRPNDTPKGRLIKLTHYVDIYKKYHGCLPDDLHLYIRSEREIPYEDKKEILRFLREKGWNPRKAPNEPSIL</sequence>
<dbReference type="EMBL" id="AP011526">
    <property type="protein sequence ID" value="BAP61215.1"/>
    <property type="molecule type" value="Genomic_DNA"/>
</dbReference>
<keyword evidence="3 8" id="KW-0479">Metal-binding</keyword>
<dbReference type="InterPro" id="IPR016099">
    <property type="entry name" value="Prismane-like_a/b-sand"/>
</dbReference>
<evidence type="ECO:0000256" key="4">
    <source>
        <dbReference type="ARBA" id="ARBA00022737"/>
    </source>
</evidence>
<dbReference type="GO" id="GO:0004601">
    <property type="term" value="F:peroxidase activity"/>
    <property type="evidence" value="ECO:0007669"/>
    <property type="project" value="TreeGrafter"/>
</dbReference>
<comment type="subunit">
    <text evidence="8">Heterotetramer of two alpha and two epsilon subunits. The ACDS complex is made up of alpha, epsilon, beta, gamma and delta subunits with a probable stoichiometry of (alpha(2)epsilon(2))(4)-beta(8)-(gamma(1)delta(1))(8).</text>
</comment>
<dbReference type="GO" id="GO:0050418">
    <property type="term" value="F:hydroxylamine reductase activity"/>
    <property type="evidence" value="ECO:0007669"/>
    <property type="project" value="TreeGrafter"/>
</dbReference>
<feature type="binding site" evidence="8">
    <location>
        <position position="313"/>
    </location>
    <ligand>
        <name>[Ni-4Fe-4S] cluster</name>
        <dbReference type="ChEBI" id="CHEBI:47739"/>
    </ligand>
</feature>
<feature type="binding site" evidence="8">
    <location>
        <position position="453"/>
    </location>
    <ligand>
        <name>[4Fe-4S] cluster</name>
        <dbReference type="ChEBI" id="CHEBI:49883"/>
        <label>4</label>
    </ligand>
</feature>
<dbReference type="GeneID" id="41279509"/>
<dbReference type="Gene3D" id="1.20.1270.30">
    <property type="match status" value="1"/>
</dbReference>
<dbReference type="NCBIfam" id="TIGR00314">
    <property type="entry name" value="cdhA"/>
    <property type="match status" value="1"/>
</dbReference>
<evidence type="ECO:0000256" key="7">
    <source>
        <dbReference type="ARBA" id="ARBA00023014"/>
    </source>
</evidence>
<keyword evidence="6 8" id="KW-0408">Iron</keyword>
<keyword evidence="5 8" id="KW-0560">Oxidoreductase</keyword>
<dbReference type="Gene3D" id="3.40.50.2030">
    <property type="match status" value="2"/>
</dbReference>
<dbReference type="GO" id="GO:0042542">
    <property type="term" value="P:response to hydrogen peroxide"/>
    <property type="evidence" value="ECO:0007669"/>
    <property type="project" value="TreeGrafter"/>
</dbReference>
<comment type="cofactor">
    <cofactor evidence="8">
        <name>[4Fe-4S] cluster</name>
        <dbReference type="ChEBI" id="CHEBI:49883"/>
    </cofactor>
    <text evidence="8">Binds 7 [4Fe-4S] clusters per heterotetramer.</text>
</comment>
<feature type="binding site" evidence="8">
    <location>
        <position position="80"/>
    </location>
    <ligand>
        <name>[4Fe-4S] cluster</name>
        <dbReference type="ChEBI" id="CHEBI:49883"/>
        <label>2</label>
    </ligand>
</feature>
<feature type="binding site" evidence="8">
    <location>
        <position position="246"/>
    </location>
    <ligand>
        <name>[Ni-4Fe-4S] cluster</name>
        <dbReference type="ChEBI" id="CHEBI:47739"/>
    </ligand>
</feature>
<dbReference type="EC" id="1.2.7.4" evidence="8"/>
<dbReference type="SUPFAM" id="SSF46548">
    <property type="entry name" value="alpha-helical ferredoxin"/>
    <property type="match status" value="1"/>
</dbReference>
<dbReference type="InterPro" id="IPR004460">
    <property type="entry name" value="CdhA"/>
</dbReference>
<dbReference type="GO" id="GO:0051539">
    <property type="term" value="F:4 iron, 4 sulfur cluster binding"/>
    <property type="evidence" value="ECO:0007669"/>
    <property type="project" value="UniProtKB-KW"/>
</dbReference>
<feature type="binding site" evidence="8">
    <location>
        <position position="409"/>
    </location>
    <ligand>
        <name>[4Fe-4S] cluster</name>
        <dbReference type="ChEBI" id="CHEBI:49883"/>
        <label>3</label>
    </ligand>
</feature>
<feature type="binding site" evidence="8">
    <location>
        <position position="544"/>
    </location>
    <ligand>
        <name>[Ni-4Fe-4S] cluster</name>
        <dbReference type="ChEBI" id="CHEBI:47739"/>
    </ligand>
</feature>
<feature type="binding site" evidence="8">
    <location>
        <position position="450"/>
    </location>
    <ligand>
        <name>[4Fe-4S] cluster</name>
        <dbReference type="ChEBI" id="CHEBI:49883"/>
        <label>4</label>
    </ligand>
</feature>
<keyword evidence="7 8" id="KW-0411">Iron-sulfur</keyword>
<dbReference type="PANTHER" id="PTHR30109:SF6">
    <property type="entry name" value="ACETYL-COA DECARBONYLASE_SYNTHASE COMPLEX SUBUNIT ALPHA"/>
    <property type="match status" value="1"/>
</dbReference>
<feature type="binding site" evidence="8">
    <location>
        <position position="415"/>
    </location>
    <ligand>
        <name>[4Fe-4S] cluster</name>
        <dbReference type="ChEBI" id="CHEBI:49883"/>
        <label>3</label>
    </ligand>
</feature>
<gene>
    <name evidence="8 10" type="primary">cdhA</name>
    <name evidence="10" type="ORF">MMKA1_10980</name>
</gene>
<comment type="cofactor">
    <cofactor evidence="8">
        <name>[Ni-4Fe-4S] cluster</name>
        <dbReference type="ChEBI" id="CHEBI:47739"/>
    </cofactor>
    <text evidence="8">Binds 2 [Ni-4Fe-4S] clusters per heterotetramer.</text>
</comment>
<feature type="binding site" evidence="8">
    <location>
        <position position="72"/>
    </location>
    <ligand>
        <name>[4Fe-4S] cluster</name>
        <dbReference type="ChEBI" id="CHEBI:49883"/>
        <label>2</label>
    </ligand>
</feature>
<evidence type="ECO:0000256" key="5">
    <source>
        <dbReference type="ARBA" id="ARBA00023002"/>
    </source>
</evidence>
<keyword evidence="1 8" id="KW-0004">4Fe-4S</keyword>
<feature type="domain" description="4Fe-4S ferredoxin-type" evidence="9">
    <location>
        <begin position="437"/>
        <end position="467"/>
    </location>
</feature>
<accession>A0A2Z5PI84</accession>
<name>A0A2Z5PI84_METMI</name>
<dbReference type="KEGG" id="mmak:MMKA1_10980"/>
<feature type="binding site" evidence="8">
    <location>
        <position position="75"/>
    </location>
    <ligand>
        <name>[4Fe-4S] cluster</name>
        <dbReference type="ChEBI" id="CHEBI:49883"/>
        <label>2</label>
    </ligand>
</feature>
<dbReference type="InterPro" id="IPR004137">
    <property type="entry name" value="HCP/CODH"/>
</dbReference>
<feature type="binding site" evidence="8">
    <location>
        <position position="515"/>
    </location>
    <ligand>
        <name>[Ni-4Fe-4S] cluster</name>
        <dbReference type="ChEBI" id="CHEBI:47739"/>
    </ligand>
</feature>
<dbReference type="GO" id="GO:0005506">
    <property type="term" value="F:iron ion binding"/>
    <property type="evidence" value="ECO:0007669"/>
    <property type="project" value="UniProtKB-UniRule"/>
</dbReference>
<dbReference type="InterPro" id="IPR017896">
    <property type="entry name" value="4Fe4S_Fe-S-bd"/>
</dbReference>
<feature type="binding site" evidence="8">
    <location>
        <position position="113"/>
    </location>
    <ligand>
        <name>CO</name>
        <dbReference type="ChEBI" id="CHEBI:17245"/>
    </ligand>
</feature>
<dbReference type="Proteomes" id="UP000264208">
    <property type="component" value="Chromosome"/>
</dbReference>
<feature type="binding site" evidence="8">
    <location>
        <position position="447"/>
    </location>
    <ligand>
        <name>[4Fe-4S] cluster</name>
        <dbReference type="ChEBI" id="CHEBI:49883"/>
        <label>4</label>
    </ligand>
</feature>
<dbReference type="GO" id="GO:0006084">
    <property type="term" value="P:acetyl-CoA metabolic process"/>
    <property type="evidence" value="ECO:0007669"/>
    <property type="project" value="InterPro"/>
</dbReference>
<evidence type="ECO:0000256" key="2">
    <source>
        <dbReference type="ARBA" id="ARBA00022596"/>
    </source>
</evidence>
<dbReference type="GeneID" id="75543558"/>
<feature type="binding site" evidence="8">
    <location>
        <position position="90"/>
    </location>
    <ligand>
        <name>[4Fe-4S] cluster</name>
        <dbReference type="ChEBI" id="CHEBI:49883"/>
        <label>2</label>
    </ligand>
</feature>
<dbReference type="GO" id="GO:0016151">
    <property type="term" value="F:nickel cation binding"/>
    <property type="evidence" value="ECO:0007669"/>
    <property type="project" value="UniProtKB-UniRule"/>
</dbReference>
<reference evidence="10 11" key="1">
    <citation type="submission" date="2009-06" db="EMBL/GenBank/DDBJ databases">
        <title>Molecular Evidence for Microbiologically Influenced Corrosion from genome of Methanogen.</title>
        <authorList>
            <person name="Ito N."/>
            <person name="Tsurumaru H."/>
            <person name="Shimizu A."/>
            <person name="Harada T."/>
            <person name="Hosoyama A."/>
            <person name="Horikawa H."/>
            <person name="Wakai S."/>
            <person name="Sasaki K."/>
            <person name="Nishijima K."/>
            <person name="Ataku H."/>
            <person name="Yamazaki J."/>
            <person name="Mise M."/>
            <person name="Yamazaki S."/>
            <person name="Tanikawa S."/>
            <person name="Harayama S."/>
            <person name="Fujita N."/>
        </authorList>
    </citation>
    <scope>NUCLEOTIDE SEQUENCE [LARGE SCALE GENOMIC DNA]</scope>
    <source>
        <strain evidence="11">KA1 ( NBRC 102054)</strain>
    </source>
</reference>
<protein>
    <recommendedName>
        <fullName evidence="8">Acetyl-CoA decarbonylase/synthase complex subunit alpha</fullName>
        <shortName evidence="8">ACDS complex subunit alpha</shortName>
        <ecNumber evidence="8">1.2.7.4</ecNumber>
    </recommendedName>
    <alternativeName>
        <fullName evidence="8">ACDS complex carbon monoxide dehydrogenase subunit alpha</fullName>
        <shortName evidence="8">ACDS CODH subunit alpha</shortName>
    </alternativeName>
</protein>
<comment type="domain">
    <text evidence="8">Cluster B is an all-cysteinyl-liganded 4Fe-4S cluster; cluster C is a mixed Ni-Fe-S cluster which is the active site of CO oxidation. Cluster D is also an all-cysteinyl-liganded 4Fe-4S cluster that bridges the two subunits of the CODH dimer. Contains two additional 4Fe-4S clusters, dubbed E and F, that probably transport electrons from ferredoxin to the B cluster.</text>
</comment>
<feature type="binding site" evidence="8">
    <location>
        <position position="274"/>
    </location>
    <ligand>
        <name>[Ni-4Fe-4S] cluster</name>
        <dbReference type="ChEBI" id="CHEBI:47739"/>
    </ligand>
</feature>
<dbReference type="GO" id="GO:0043885">
    <property type="term" value="F:anaerobic carbon-monoxide dehydrogenase activity"/>
    <property type="evidence" value="ECO:0007669"/>
    <property type="project" value="UniProtKB-UniRule"/>
</dbReference>
<dbReference type="AlphaFoldDB" id="A0A2Z5PI84"/>
<dbReference type="PROSITE" id="PS00198">
    <property type="entry name" value="4FE4S_FER_1"/>
    <property type="match status" value="2"/>
</dbReference>
<evidence type="ECO:0000256" key="8">
    <source>
        <dbReference type="HAMAP-Rule" id="MF_01137"/>
    </source>
</evidence>
<organism evidence="10 11">
    <name type="scientific">Methanococcus maripaludis KA1</name>
    <dbReference type="NCBI Taxonomy" id="637914"/>
    <lineage>
        <taxon>Archaea</taxon>
        <taxon>Methanobacteriati</taxon>
        <taxon>Methanobacteriota</taxon>
        <taxon>Methanomada group</taxon>
        <taxon>Methanococci</taxon>
        <taxon>Methanococcales</taxon>
        <taxon>Methanococcaceae</taxon>
        <taxon>Methanococcus</taxon>
    </lineage>
</organism>
<dbReference type="RefSeq" id="WP_018153340.1">
    <property type="nucleotide sequence ID" value="NZ_AP011526.1"/>
</dbReference>
<proteinExistence type="inferred from homology"/>
<feature type="binding site" evidence="8">
    <location>
        <position position="412"/>
    </location>
    <ligand>
        <name>[4Fe-4S] cluster</name>
        <dbReference type="ChEBI" id="CHEBI:49883"/>
        <label>3</label>
    </ligand>
</feature>
<dbReference type="HAMAP" id="MF_01137">
    <property type="entry name" value="CdhA"/>
    <property type="match status" value="1"/>
</dbReference>
<feature type="binding site" evidence="8">
    <location>
        <position position="457"/>
    </location>
    <ligand>
        <name>[4Fe-4S] cluster</name>
        <dbReference type="ChEBI" id="CHEBI:49883"/>
        <label>3</label>
    </ligand>
</feature>
<evidence type="ECO:0000256" key="6">
    <source>
        <dbReference type="ARBA" id="ARBA00023004"/>
    </source>
</evidence>
<dbReference type="GO" id="GO:0006091">
    <property type="term" value="P:generation of precursor metabolites and energy"/>
    <property type="evidence" value="ECO:0007669"/>
    <property type="project" value="InterPro"/>
</dbReference>
<dbReference type="Gene3D" id="3.30.70.20">
    <property type="match status" value="1"/>
</dbReference>
<dbReference type="SUPFAM" id="SSF56821">
    <property type="entry name" value="Prismane protein-like"/>
    <property type="match status" value="1"/>
</dbReference>